<name>D6SK59_9BACT</name>
<keyword evidence="1" id="KW-1133">Transmembrane helix</keyword>
<feature type="transmembrane region" description="Helical" evidence="1">
    <location>
        <begin position="16"/>
        <end position="35"/>
    </location>
</feature>
<dbReference type="EMBL" id="ACJN02000001">
    <property type="protein sequence ID" value="EFI36262.1"/>
    <property type="molecule type" value="Genomic_DNA"/>
</dbReference>
<organism evidence="2 3">
    <name type="scientific">Desulfonatronospira thiodismutans ASO3-1</name>
    <dbReference type="NCBI Taxonomy" id="555779"/>
    <lineage>
        <taxon>Bacteria</taxon>
        <taxon>Pseudomonadati</taxon>
        <taxon>Thermodesulfobacteriota</taxon>
        <taxon>Desulfovibrionia</taxon>
        <taxon>Desulfovibrionales</taxon>
        <taxon>Desulfonatronovibrionaceae</taxon>
        <taxon>Desulfonatronospira</taxon>
    </lineage>
</organism>
<comment type="caution">
    <text evidence="2">The sequence shown here is derived from an EMBL/GenBank/DDBJ whole genome shotgun (WGS) entry which is preliminary data.</text>
</comment>
<dbReference type="PANTHER" id="PTHR34351">
    <property type="entry name" value="SLR1927 PROTEIN-RELATED"/>
    <property type="match status" value="1"/>
</dbReference>
<evidence type="ECO:0000313" key="3">
    <source>
        <dbReference type="Proteomes" id="UP000005496"/>
    </source>
</evidence>
<evidence type="ECO:0008006" key="4">
    <source>
        <dbReference type="Google" id="ProtNLM"/>
    </source>
</evidence>
<dbReference type="eggNOG" id="COG1721">
    <property type="taxonomic scope" value="Bacteria"/>
</dbReference>
<protein>
    <recommendedName>
        <fullName evidence="4">DUF58 domain-containing protein</fullName>
    </recommendedName>
</protein>
<sequence>MKHGDNRRKKRIRSRLSFSGWMYVLLCLLVGMAAVNSNNNVLFLITSLLLSLLFLSGLIALYNVSGLRVQAVGRDILTSNEPGTIMLRIQNTKRFPALVLQAGLEDQRALLPVIGPGRHKDIFISWTPPFRGQPPLPPVRLASSFPFGFVLRGGLFDPGKGPVVAPGPLGASARSLMAREQPRSHTFRTQGSAEWQGIRRYRPGESRAAIVWRRLDWSMPAMGMDISRWPAHSFSSEHAASLVMDWEDPAYAHLDTEKRLALFRSILDRALQEYSPWELRLPGRQISGHPGADPFYALQALALMEPLPGQEAG</sequence>
<proteinExistence type="predicted"/>
<accession>D6SK59</accession>
<feature type="transmembrane region" description="Helical" evidence="1">
    <location>
        <begin position="41"/>
        <end position="64"/>
    </location>
</feature>
<evidence type="ECO:0000256" key="1">
    <source>
        <dbReference type="SAM" id="Phobius"/>
    </source>
</evidence>
<dbReference type="Proteomes" id="UP000005496">
    <property type="component" value="Unassembled WGS sequence"/>
</dbReference>
<reference evidence="2" key="1">
    <citation type="submission" date="2010-05" db="EMBL/GenBank/DDBJ databases">
        <title>The draft genome of Desulfonatronospira thiodismutans ASO3-1.</title>
        <authorList>
            <consortium name="US DOE Joint Genome Institute (JGI-PGF)"/>
            <person name="Lucas S."/>
            <person name="Copeland A."/>
            <person name="Lapidus A."/>
            <person name="Cheng J.-F."/>
            <person name="Bruce D."/>
            <person name="Goodwin L."/>
            <person name="Pitluck S."/>
            <person name="Chertkov O."/>
            <person name="Brettin T."/>
            <person name="Detter J.C."/>
            <person name="Han C."/>
            <person name="Land M.L."/>
            <person name="Hauser L."/>
            <person name="Kyrpides N."/>
            <person name="Mikhailova N."/>
            <person name="Muyzer G."/>
            <person name="Woyke T."/>
        </authorList>
    </citation>
    <scope>NUCLEOTIDE SEQUENCE [LARGE SCALE GENOMIC DNA]</scope>
    <source>
        <strain evidence="2">ASO3-1</strain>
    </source>
</reference>
<keyword evidence="3" id="KW-1185">Reference proteome</keyword>
<dbReference type="AlphaFoldDB" id="D6SK59"/>
<evidence type="ECO:0000313" key="2">
    <source>
        <dbReference type="EMBL" id="EFI36262.1"/>
    </source>
</evidence>
<dbReference type="PANTHER" id="PTHR34351:SF1">
    <property type="entry name" value="SLR1927 PROTEIN"/>
    <property type="match status" value="1"/>
</dbReference>
<keyword evidence="1" id="KW-0812">Transmembrane</keyword>
<dbReference type="RefSeq" id="WP_008869381.1">
    <property type="nucleotide sequence ID" value="NZ_ACJN02000001.1"/>
</dbReference>
<gene>
    <name evidence="2" type="ORF">Dthio_PD3725</name>
</gene>
<dbReference type="OrthoDB" id="5298497at2"/>
<keyword evidence="1" id="KW-0472">Membrane</keyword>